<name>A0ABT2UTM3_9BACL</name>
<reference evidence="1 2" key="1">
    <citation type="submission" date="2022-09" db="EMBL/GenBank/DDBJ databases">
        <authorList>
            <person name="Han X.L."/>
            <person name="Wang Q."/>
            <person name="Lu T."/>
        </authorList>
    </citation>
    <scope>NUCLEOTIDE SEQUENCE [LARGE SCALE GENOMIC DNA]</scope>
    <source>
        <strain evidence="1 2">WQ 127069</strain>
    </source>
</reference>
<accession>A0ABT2UTM3</accession>
<evidence type="ECO:0000313" key="1">
    <source>
        <dbReference type="EMBL" id="MCU6797381.1"/>
    </source>
</evidence>
<keyword evidence="2" id="KW-1185">Reference proteome</keyword>
<evidence type="ECO:0008006" key="3">
    <source>
        <dbReference type="Google" id="ProtNLM"/>
    </source>
</evidence>
<proteinExistence type="predicted"/>
<protein>
    <recommendedName>
        <fullName evidence="3">Amidase</fullName>
    </recommendedName>
</protein>
<sequence>MSLIFINRSSSRIVINYIIVTVLLLSVVSTACDAASPRPNPMKATWLWDTSLISTVENRQAVLQFAKEQSIGRIYVQVNPDVAKNTYRAFIQEAAQAGIQIHALDGAPNWIRSDQQQYIVSMVKWVKDYNASVLENERFSGIQVDIEPYVLPEWHNERDVTVSSWITAMTLFTNEVKHDSTLTVSASLPFWLHEISIPDESSIRLNAKFIGMFDEVTLMSYRDQVEALIEITADDLALADQLGKKVFVGVETNPSSEAAFVSFYEEGRAVMNQQLTLIDDSLKGHVSYAGIAVHDYTGWKNLKP</sequence>
<evidence type="ECO:0000313" key="2">
    <source>
        <dbReference type="Proteomes" id="UP001652445"/>
    </source>
</evidence>
<dbReference type="EMBL" id="JAOQIO010000116">
    <property type="protein sequence ID" value="MCU6797381.1"/>
    <property type="molecule type" value="Genomic_DNA"/>
</dbReference>
<dbReference type="Proteomes" id="UP001652445">
    <property type="component" value="Unassembled WGS sequence"/>
</dbReference>
<organism evidence="1 2">
    <name type="scientific">Paenibacillus baimaensis</name>
    <dbReference type="NCBI Taxonomy" id="2982185"/>
    <lineage>
        <taxon>Bacteria</taxon>
        <taxon>Bacillati</taxon>
        <taxon>Bacillota</taxon>
        <taxon>Bacilli</taxon>
        <taxon>Bacillales</taxon>
        <taxon>Paenibacillaceae</taxon>
        <taxon>Paenibacillus</taxon>
    </lineage>
</organism>
<gene>
    <name evidence="1" type="ORF">OB236_35160</name>
</gene>
<comment type="caution">
    <text evidence="1">The sequence shown here is derived from an EMBL/GenBank/DDBJ whole genome shotgun (WGS) entry which is preliminary data.</text>
</comment>